<accession>A0ABU0SMW8</accession>
<name>A0ABU0SMW8_9ACTN</name>
<reference evidence="1 2" key="1">
    <citation type="submission" date="2023-07" db="EMBL/GenBank/DDBJ databases">
        <title>Comparative genomics of wheat-associated soil bacteria to identify genetic determinants of phenazine resistance.</title>
        <authorList>
            <person name="Mouncey N."/>
        </authorList>
    </citation>
    <scope>NUCLEOTIDE SEQUENCE [LARGE SCALE GENOMIC DNA]</scope>
    <source>
        <strain evidence="1 2">V2I4</strain>
    </source>
</reference>
<dbReference type="Proteomes" id="UP001230328">
    <property type="component" value="Unassembled WGS sequence"/>
</dbReference>
<dbReference type="RefSeq" id="WP_307519915.1">
    <property type="nucleotide sequence ID" value="NZ_JAUSZI010000002.1"/>
</dbReference>
<sequence>MHVDEGPGVLVPFIDQEEGQVTQGGQGRLQGVVAARTGARSAGSVLGPHPGGAEGGNGLPQRFGNGLDASLPSVGGEPFGLVGGQCQVVEGEEVLECAGEGAHRPPGPARSFQQGLRRGGVPVFQEPAEVGDEAAGSGDAVPGGDMSDEVPQPGGWIGEPVAEMFPADEGTARVLLLAGRAQPQSGMSPQLAALAAGPRRLFLRPGP</sequence>
<gene>
    <name evidence="1" type="ORF">QF035_002219</name>
</gene>
<proteinExistence type="predicted"/>
<evidence type="ECO:0000313" key="1">
    <source>
        <dbReference type="EMBL" id="MDQ1024637.1"/>
    </source>
</evidence>
<protein>
    <submittedName>
        <fullName evidence="1">Uncharacterized protein</fullName>
    </submittedName>
</protein>
<organism evidence="1 2">
    <name type="scientific">Streptomyces umbrinus</name>
    <dbReference type="NCBI Taxonomy" id="67370"/>
    <lineage>
        <taxon>Bacteria</taxon>
        <taxon>Bacillati</taxon>
        <taxon>Actinomycetota</taxon>
        <taxon>Actinomycetes</taxon>
        <taxon>Kitasatosporales</taxon>
        <taxon>Streptomycetaceae</taxon>
        <taxon>Streptomyces</taxon>
        <taxon>Streptomyces phaeochromogenes group</taxon>
    </lineage>
</organism>
<comment type="caution">
    <text evidence="1">The sequence shown here is derived from an EMBL/GenBank/DDBJ whole genome shotgun (WGS) entry which is preliminary data.</text>
</comment>
<dbReference type="EMBL" id="JAUSZI010000002">
    <property type="protein sequence ID" value="MDQ1024637.1"/>
    <property type="molecule type" value="Genomic_DNA"/>
</dbReference>
<evidence type="ECO:0000313" key="2">
    <source>
        <dbReference type="Proteomes" id="UP001230328"/>
    </source>
</evidence>
<keyword evidence="2" id="KW-1185">Reference proteome</keyword>